<accession>A0A9D5D9T8</accession>
<evidence type="ECO:0000259" key="10">
    <source>
        <dbReference type="Pfam" id="PF14416"/>
    </source>
</evidence>
<sequence length="452" mass="52370">MKHHPPPPPPFSIKKLITWALYALIPLLLFHLYFHPLPLQQQQQPQQQQQQQKKSISVISSQEVVKKTTGIISRSCNYTDGRWVLDNQQGPIYNGTSCSTIKDGQNCMAHGRPDTGYLHWRWQPRGCKLPRFNPSAFLNLIKNKHLVFVGDSMARNQLESLLCLLSTVSTPELVYRDGEENKFRRWSFHEYKANVSVFWSPFLVKGVEKSAALGLKNHNKLYVDVADERWASELHGFDIIVFSIGHWFLHPAIYFEGQEERVLGCHHCREDGFNHSEIGFFDVFRKAVKTTLHEVVERKAMDDGDDHHQLVVVTTFSPAHFEGEWDKAGACPKKEPYKEGERAMEYMDVEMRRIEVEEVEAAKKELLLLQEKKKEKKMVEIEALDVTRMAWMRGDGHPGPYMHAFPFANGVVQERVQNDCVHWCLPGPIDTWNQILMQMLKTWNGRDQQQPL</sequence>
<dbReference type="GO" id="GO:1990538">
    <property type="term" value="F:xylan O-acetyltransferase activity"/>
    <property type="evidence" value="ECO:0007669"/>
    <property type="project" value="UniProtKB-ARBA"/>
</dbReference>
<comment type="caution">
    <text evidence="11">The sequence shown here is derived from an EMBL/GenBank/DDBJ whole genome shotgun (WGS) entry which is preliminary data.</text>
</comment>
<keyword evidence="12" id="KW-1185">Reference proteome</keyword>
<gene>
    <name evidence="11" type="ORF">J5N97_005066</name>
</gene>
<comment type="subcellular location">
    <subcellularLocation>
        <location evidence="1">Golgi apparatus membrane</location>
        <topology evidence="1">Single-pass type II membrane protein</topology>
    </subcellularLocation>
</comment>
<comment type="similarity">
    <text evidence="2">Belongs to the PC-esterase family. TBL subfamily.</text>
</comment>
<evidence type="ECO:0000256" key="3">
    <source>
        <dbReference type="ARBA" id="ARBA00022692"/>
    </source>
</evidence>
<name>A0A9D5D9T8_9LILI</name>
<evidence type="ECO:0000256" key="4">
    <source>
        <dbReference type="ARBA" id="ARBA00022968"/>
    </source>
</evidence>
<dbReference type="InterPro" id="IPR025846">
    <property type="entry name" value="TBL_N"/>
</dbReference>
<proteinExistence type="inferred from homology"/>
<dbReference type="Pfam" id="PF13839">
    <property type="entry name" value="PC-Esterase"/>
    <property type="match status" value="1"/>
</dbReference>
<evidence type="ECO:0000256" key="5">
    <source>
        <dbReference type="ARBA" id="ARBA00022989"/>
    </source>
</evidence>
<dbReference type="PANTHER" id="PTHR32285">
    <property type="entry name" value="PROTEIN TRICHOME BIREFRINGENCE-LIKE 9-RELATED"/>
    <property type="match status" value="1"/>
</dbReference>
<keyword evidence="3" id="KW-0812">Transmembrane</keyword>
<feature type="domain" description="Trichome birefringence-like C-terminal" evidence="9">
    <location>
        <begin position="129"/>
        <end position="439"/>
    </location>
</feature>
<dbReference type="OrthoDB" id="630188at2759"/>
<reference evidence="11" key="2">
    <citation type="journal article" date="2022" name="Hortic Res">
        <title>The genome of Dioscorea zingiberensis sheds light on the biosynthesis, origin and evolution of the medicinally important diosgenin saponins.</title>
        <authorList>
            <person name="Li Y."/>
            <person name="Tan C."/>
            <person name="Li Z."/>
            <person name="Guo J."/>
            <person name="Li S."/>
            <person name="Chen X."/>
            <person name="Wang C."/>
            <person name="Dai X."/>
            <person name="Yang H."/>
            <person name="Song W."/>
            <person name="Hou L."/>
            <person name="Xu J."/>
            <person name="Tong Z."/>
            <person name="Xu A."/>
            <person name="Yuan X."/>
            <person name="Wang W."/>
            <person name="Yang Q."/>
            <person name="Chen L."/>
            <person name="Sun Z."/>
            <person name="Wang K."/>
            <person name="Pan B."/>
            <person name="Chen J."/>
            <person name="Bao Y."/>
            <person name="Liu F."/>
            <person name="Qi X."/>
            <person name="Gang D.R."/>
            <person name="Wen J."/>
            <person name="Li J."/>
        </authorList>
    </citation>
    <scope>NUCLEOTIDE SEQUENCE</scope>
    <source>
        <strain evidence="11">Dzin_1.0</strain>
    </source>
</reference>
<evidence type="ECO:0000256" key="7">
    <source>
        <dbReference type="ARBA" id="ARBA00023136"/>
    </source>
</evidence>
<evidence type="ECO:0000313" key="12">
    <source>
        <dbReference type="Proteomes" id="UP001085076"/>
    </source>
</evidence>
<evidence type="ECO:0000313" key="11">
    <source>
        <dbReference type="EMBL" id="KAJ0986710.1"/>
    </source>
</evidence>
<dbReference type="GO" id="GO:0000139">
    <property type="term" value="C:Golgi membrane"/>
    <property type="evidence" value="ECO:0007669"/>
    <property type="project" value="UniProtKB-SubCell"/>
</dbReference>
<keyword evidence="4" id="KW-0735">Signal-anchor</keyword>
<dbReference type="Pfam" id="PF14416">
    <property type="entry name" value="PMR5N"/>
    <property type="match status" value="1"/>
</dbReference>
<evidence type="ECO:0000256" key="6">
    <source>
        <dbReference type="ARBA" id="ARBA00023034"/>
    </source>
</evidence>
<dbReference type="Proteomes" id="UP001085076">
    <property type="component" value="Miscellaneous, Linkage group lg01"/>
</dbReference>
<keyword evidence="5" id="KW-1133">Transmembrane helix</keyword>
<feature type="domain" description="Trichome birefringence-like N-terminal" evidence="10">
    <location>
        <begin position="75"/>
        <end position="128"/>
    </location>
</feature>
<evidence type="ECO:0008006" key="13">
    <source>
        <dbReference type="Google" id="ProtNLM"/>
    </source>
</evidence>
<organism evidence="11 12">
    <name type="scientific">Dioscorea zingiberensis</name>
    <dbReference type="NCBI Taxonomy" id="325984"/>
    <lineage>
        <taxon>Eukaryota</taxon>
        <taxon>Viridiplantae</taxon>
        <taxon>Streptophyta</taxon>
        <taxon>Embryophyta</taxon>
        <taxon>Tracheophyta</taxon>
        <taxon>Spermatophyta</taxon>
        <taxon>Magnoliopsida</taxon>
        <taxon>Liliopsida</taxon>
        <taxon>Dioscoreales</taxon>
        <taxon>Dioscoreaceae</taxon>
        <taxon>Dioscorea</taxon>
    </lineage>
</organism>
<keyword evidence="7" id="KW-0472">Membrane</keyword>
<evidence type="ECO:0000256" key="8">
    <source>
        <dbReference type="SAM" id="Coils"/>
    </source>
</evidence>
<dbReference type="EMBL" id="JAGGNH010000001">
    <property type="protein sequence ID" value="KAJ0986710.1"/>
    <property type="molecule type" value="Genomic_DNA"/>
</dbReference>
<feature type="coiled-coil region" evidence="8">
    <location>
        <begin position="352"/>
        <end position="379"/>
    </location>
</feature>
<evidence type="ECO:0000256" key="2">
    <source>
        <dbReference type="ARBA" id="ARBA00007727"/>
    </source>
</evidence>
<dbReference type="AlphaFoldDB" id="A0A9D5D9T8"/>
<evidence type="ECO:0000259" key="9">
    <source>
        <dbReference type="Pfam" id="PF13839"/>
    </source>
</evidence>
<keyword evidence="6" id="KW-0333">Golgi apparatus</keyword>
<dbReference type="InterPro" id="IPR029962">
    <property type="entry name" value="TBL"/>
</dbReference>
<protein>
    <recommendedName>
        <fullName evidence="13">Trichome birefringence-like N-terminal domain-containing protein</fullName>
    </recommendedName>
</protein>
<keyword evidence="8" id="KW-0175">Coiled coil</keyword>
<evidence type="ECO:0000256" key="1">
    <source>
        <dbReference type="ARBA" id="ARBA00004323"/>
    </source>
</evidence>
<dbReference type="PANTHER" id="PTHR32285:SF57">
    <property type="entry name" value="XYLOGLUCAN O-ACETYLTRANSFERASE 1"/>
    <property type="match status" value="1"/>
</dbReference>
<dbReference type="InterPro" id="IPR026057">
    <property type="entry name" value="TBL_C"/>
</dbReference>
<reference evidence="11" key="1">
    <citation type="submission" date="2021-03" db="EMBL/GenBank/DDBJ databases">
        <authorList>
            <person name="Li Z."/>
            <person name="Yang C."/>
        </authorList>
    </citation>
    <scope>NUCLEOTIDE SEQUENCE</scope>
    <source>
        <strain evidence="11">Dzin_1.0</strain>
        <tissue evidence="11">Leaf</tissue>
    </source>
</reference>